<feature type="region of interest" description="Disordered" evidence="1">
    <location>
        <begin position="1"/>
        <end position="23"/>
    </location>
</feature>
<organism evidence="2 3">
    <name type="scientific">Hypsibius exemplaris</name>
    <name type="common">Freshwater tardigrade</name>
    <dbReference type="NCBI Taxonomy" id="2072580"/>
    <lineage>
        <taxon>Eukaryota</taxon>
        <taxon>Metazoa</taxon>
        <taxon>Ecdysozoa</taxon>
        <taxon>Tardigrada</taxon>
        <taxon>Eutardigrada</taxon>
        <taxon>Parachela</taxon>
        <taxon>Hypsibioidea</taxon>
        <taxon>Hypsibiidae</taxon>
        <taxon>Hypsibius</taxon>
    </lineage>
</organism>
<protein>
    <submittedName>
        <fullName evidence="2">Uncharacterized protein</fullName>
    </submittedName>
</protein>
<evidence type="ECO:0000313" key="3">
    <source>
        <dbReference type="Proteomes" id="UP000192578"/>
    </source>
</evidence>
<gene>
    <name evidence="2" type="ORF">BV898_00626</name>
</gene>
<dbReference type="AlphaFoldDB" id="A0A1W0XE19"/>
<dbReference type="EMBL" id="MTYJ01000002">
    <property type="protein sequence ID" value="OQV25695.1"/>
    <property type="molecule type" value="Genomic_DNA"/>
</dbReference>
<accession>A0A1W0XE19</accession>
<keyword evidence="3" id="KW-1185">Reference proteome</keyword>
<sequence length="213" mass="24654">MPQPLQHSSSTSSRTSGAAGRAHDEAVFFMTGRACKRYRNRSTGARNRPSQSPSFRPFSLFTPPEDQQDEKDSLAGGDNKLSSVYAQSRAHWRGLRLRRPRIFHSADGDRASAILPLRVAWDRNFQRGGPYNVSLRRQWRDVVVNLERDSSLVRLRPTRIWRLEQQLRRRSRRRIGPATSSLALLRNLRMPTDHRRRSFSGNRSHRLLLLDDD</sequence>
<dbReference type="Proteomes" id="UP000192578">
    <property type="component" value="Unassembled WGS sequence"/>
</dbReference>
<feature type="region of interest" description="Disordered" evidence="1">
    <location>
        <begin position="38"/>
        <end position="79"/>
    </location>
</feature>
<evidence type="ECO:0000256" key="1">
    <source>
        <dbReference type="SAM" id="MobiDB-lite"/>
    </source>
</evidence>
<feature type="compositionally biased region" description="Low complexity" evidence="1">
    <location>
        <begin position="8"/>
        <end position="20"/>
    </location>
</feature>
<reference evidence="3" key="1">
    <citation type="submission" date="2017-01" db="EMBL/GenBank/DDBJ databases">
        <title>Comparative genomics of anhydrobiosis in the tardigrade Hypsibius dujardini.</title>
        <authorList>
            <person name="Yoshida Y."/>
            <person name="Koutsovoulos G."/>
            <person name="Laetsch D."/>
            <person name="Stevens L."/>
            <person name="Kumar S."/>
            <person name="Horikawa D."/>
            <person name="Ishino K."/>
            <person name="Komine S."/>
            <person name="Tomita M."/>
            <person name="Blaxter M."/>
            <person name="Arakawa K."/>
        </authorList>
    </citation>
    <scope>NUCLEOTIDE SEQUENCE [LARGE SCALE GENOMIC DNA]</scope>
    <source>
        <strain evidence="3">Z151</strain>
    </source>
</reference>
<evidence type="ECO:0000313" key="2">
    <source>
        <dbReference type="EMBL" id="OQV25695.1"/>
    </source>
</evidence>
<comment type="caution">
    <text evidence="2">The sequence shown here is derived from an EMBL/GenBank/DDBJ whole genome shotgun (WGS) entry which is preliminary data.</text>
</comment>
<feature type="compositionally biased region" description="Low complexity" evidence="1">
    <location>
        <begin position="46"/>
        <end position="61"/>
    </location>
</feature>
<name>A0A1W0XE19_HYPEX</name>
<proteinExistence type="predicted"/>